<feature type="compositionally biased region" description="Polar residues" evidence="1">
    <location>
        <begin position="298"/>
        <end position="309"/>
    </location>
</feature>
<dbReference type="AlphaFoldDB" id="A0AAE8MPU6"/>
<evidence type="ECO:0000313" key="2">
    <source>
        <dbReference type="EMBL" id="SPN97323.1"/>
    </source>
</evidence>
<gene>
    <name evidence="2" type="ORF">DNG_00837</name>
</gene>
<keyword evidence="3" id="KW-1185">Reference proteome</keyword>
<feature type="region of interest" description="Disordered" evidence="1">
    <location>
        <begin position="223"/>
        <end position="393"/>
    </location>
</feature>
<dbReference type="Proteomes" id="UP001187682">
    <property type="component" value="Unassembled WGS sequence"/>
</dbReference>
<sequence>MALTVPCPQDGTTTTNDEQVYNELLGVFHSDRTGQAWGPGNVPDPLVADLYINTRPNLLSCPAAAAYPGIDEPAPPDLTYLLAPRYDPVSVPMAVPPFDPPFSGDHLFNIHSDAANPGCLQTTPAVPDGECNFLFYTPGTSPVKCGCRRFWSSNVGPMTIGEAITADPYICMCSHHACYHDFQERPTAQAQGATPIPRGSKEITGREALTPLQDISFRFTPGLPSALELPGPDGAVRPTNPEGSVKAGLGLPPHDQTNPPPDGSLPDTLCWDDNRQSPNHTSPTSLPPIPSQCLMPSRPTSVADSSQSRYLRPFAGRGLQTLSGVRNGPKARQPLQERGVEMEPAMSKVVEEPPGNDIHPGGSQQDKTRSPGHNPSQDLGDTQPFGSYPGPAREALRNISDAIDAHEHRLDRLENVSFSVAGHEECSDKHDHMDLRVTELESRVEEVERGMNDNSSHATARVGRSDRFDGSTCSVVSDNTIATVRPLHSFEIRSQFQSIEAQLTKLQAALPASFETPWEVEVVFLPFPLRKIWQEGPEFKGEPSNGAADEWTQLPNTYSAATTRTQSPSGGEWARDHDFEWLLPKACGPKGLVDRRLRSRGLIRTISVKGPDARSVQTAMSSVFGGVMRDMGAAAHSRSRRRSSSSRTAQPLGLTNEWVPLRKIHKDSRLRFLSPAEMVTPTLWDVNFLNSVIMKSSAPRLFVTQPEAYVQDAHAYESGWTWRRLREIPRFYPEAGAPGEIPEADALEEHWAFNEELDEDYPGGSRSNTPAPPRHVKKQMSSSPSQQYFTTVESMLRSSTPSRAATPAATRARKRPPLPPIRTTSMPPSVPSFFSPSANRRVVSGGSGQERRVMATARAATNTGAITKRRQTRSPSRAGFTPRWSTKSPSPMIGAQGGVRSITPFNYATPYSNGPMEPHPAYGVEQYGGHGSGLDDDDFDIDIYDDGSFYDDDDDDDEEGEEDEDDGDGEGESVGSVTLMPRPLRGPNSHGAQLPEDEPWPGIEDRMSDGENVDPLGLELDQDGDSEMSSQPSEYPSTQIYNNGVGDDAAGFRIHEDERNDSDAA</sequence>
<protein>
    <submittedName>
        <fullName evidence="2">Uncharacterized protein</fullName>
    </submittedName>
</protein>
<evidence type="ECO:0000313" key="3">
    <source>
        <dbReference type="Proteomes" id="UP001187682"/>
    </source>
</evidence>
<feature type="region of interest" description="Disordered" evidence="1">
    <location>
        <begin position="910"/>
        <end position="1065"/>
    </location>
</feature>
<reference evidence="2" key="1">
    <citation type="submission" date="2018-03" db="EMBL/GenBank/DDBJ databases">
        <authorList>
            <person name="Guldener U."/>
        </authorList>
    </citation>
    <scope>NUCLEOTIDE SEQUENCE</scope>
</reference>
<evidence type="ECO:0000256" key="1">
    <source>
        <dbReference type="SAM" id="MobiDB-lite"/>
    </source>
</evidence>
<name>A0AAE8MPU6_9PEZI</name>
<proteinExistence type="predicted"/>
<feature type="compositionally biased region" description="Polar residues" evidence="1">
    <location>
        <begin position="1027"/>
        <end position="1042"/>
    </location>
</feature>
<feature type="compositionally biased region" description="Polar residues" evidence="1">
    <location>
        <begin position="779"/>
        <end position="793"/>
    </location>
</feature>
<comment type="caution">
    <text evidence="2">The sequence shown here is derived from an EMBL/GenBank/DDBJ whole genome shotgun (WGS) entry which is preliminary data.</text>
</comment>
<feature type="compositionally biased region" description="Basic and acidic residues" evidence="1">
    <location>
        <begin position="1053"/>
        <end position="1065"/>
    </location>
</feature>
<accession>A0AAE8MPU6</accession>
<organism evidence="2 3">
    <name type="scientific">Cephalotrichum gorgonifer</name>
    <dbReference type="NCBI Taxonomy" id="2041049"/>
    <lineage>
        <taxon>Eukaryota</taxon>
        <taxon>Fungi</taxon>
        <taxon>Dikarya</taxon>
        <taxon>Ascomycota</taxon>
        <taxon>Pezizomycotina</taxon>
        <taxon>Sordariomycetes</taxon>
        <taxon>Hypocreomycetidae</taxon>
        <taxon>Microascales</taxon>
        <taxon>Microascaceae</taxon>
        <taxon>Cephalotrichum</taxon>
    </lineage>
</organism>
<feature type="compositionally biased region" description="Acidic residues" evidence="1">
    <location>
        <begin position="934"/>
        <end position="971"/>
    </location>
</feature>
<dbReference type="EMBL" id="ONZQ02000001">
    <property type="protein sequence ID" value="SPN97323.1"/>
    <property type="molecule type" value="Genomic_DNA"/>
</dbReference>
<feature type="region of interest" description="Disordered" evidence="1">
    <location>
        <begin position="867"/>
        <end position="898"/>
    </location>
</feature>
<feature type="region of interest" description="Disordered" evidence="1">
    <location>
        <begin position="757"/>
        <end position="851"/>
    </location>
</feature>
<feature type="compositionally biased region" description="Polar residues" evidence="1">
    <location>
        <begin position="371"/>
        <end position="380"/>
    </location>
</feature>
<feature type="compositionally biased region" description="Low complexity" evidence="1">
    <location>
        <begin position="797"/>
        <end position="810"/>
    </location>
</feature>